<evidence type="ECO:0000313" key="2">
    <source>
        <dbReference type="Proteomes" id="UP000016933"/>
    </source>
</evidence>
<dbReference type="HOGENOM" id="CLU_2223204_0_0_1"/>
<reference evidence="2" key="1">
    <citation type="journal article" date="2012" name="PLoS Genet.">
        <title>The genomes of the fungal plant pathogens Cladosporium fulvum and Dothistroma septosporum reveal adaptation to different hosts and lifestyles but also signatures of common ancestry.</title>
        <authorList>
            <person name="de Wit P.J.G.M."/>
            <person name="van der Burgt A."/>
            <person name="Oekmen B."/>
            <person name="Stergiopoulos I."/>
            <person name="Abd-Elsalam K.A."/>
            <person name="Aerts A.L."/>
            <person name="Bahkali A.H."/>
            <person name="Beenen H.G."/>
            <person name="Chettri P."/>
            <person name="Cox M.P."/>
            <person name="Datema E."/>
            <person name="de Vries R.P."/>
            <person name="Dhillon B."/>
            <person name="Ganley A.R."/>
            <person name="Griffiths S.A."/>
            <person name="Guo Y."/>
            <person name="Hamelin R.C."/>
            <person name="Henrissat B."/>
            <person name="Kabir M.S."/>
            <person name="Jashni M.K."/>
            <person name="Kema G."/>
            <person name="Klaubauf S."/>
            <person name="Lapidus A."/>
            <person name="Levasseur A."/>
            <person name="Lindquist E."/>
            <person name="Mehrabi R."/>
            <person name="Ohm R.A."/>
            <person name="Owen T.J."/>
            <person name="Salamov A."/>
            <person name="Schwelm A."/>
            <person name="Schijlen E."/>
            <person name="Sun H."/>
            <person name="van den Burg H.A."/>
            <person name="van Ham R.C.H.J."/>
            <person name="Zhang S."/>
            <person name="Goodwin S.B."/>
            <person name="Grigoriev I.V."/>
            <person name="Collemare J."/>
            <person name="Bradshaw R.E."/>
        </authorList>
    </citation>
    <scope>NUCLEOTIDE SEQUENCE [LARGE SCALE GENOMIC DNA]</scope>
    <source>
        <strain evidence="2">NZE10 / CBS 128990</strain>
    </source>
</reference>
<protein>
    <submittedName>
        <fullName evidence="1">Uncharacterized protein</fullName>
    </submittedName>
</protein>
<organism evidence="1 2">
    <name type="scientific">Dothistroma septosporum (strain NZE10 / CBS 128990)</name>
    <name type="common">Red band needle blight fungus</name>
    <name type="synonym">Mycosphaerella pini</name>
    <dbReference type="NCBI Taxonomy" id="675120"/>
    <lineage>
        <taxon>Eukaryota</taxon>
        <taxon>Fungi</taxon>
        <taxon>Dikarya</taxon>
        <taxon>Ascomycota</taxon>
        <taxon>Pezizomycotina</taxon>
        <taxon>Dothideomycetes</taxon>
        <taxon>Dothideomycetidae</taxon>
        <taxon>Mycosphaerellales</taxon>
        <taxon>Mycosphaerellaceae</taxon>
        <taxon>Dothistroma</taxon>
    </lineage>
</organism>
<sequence>MSSHHTRRTPRFATSNTTHPHAHISLSASWALDVVGTRIECPCRPRGRLFMTDCDTAGNASGHCDASSAVRAGRSTLQSSRHRAAVDHDEKRQVELQLNVCQARTQ</sequence>
<dbReference type="AlphaFoldDB" id="N1PVS8"/>
<name>N1PVS8_DOTSN</name>
<accession>N1PVS8</accession>
<proteinExistence type="predicted"/>
<dbReference type="Proteomes" id="UP000016933">
    <property type="component" value="Unassembled WGS sequence"/>
</dbReference>
<dbReference type="EMBL" id="KB446536">
    <property type="protein sequence ID" value="EME47487.1"/>
    <property type="molecule type" value="Genomic_DNA"/>
</dbReference>
<gene>
    <name evidence="1" type="ORF">DOTSEDRAFT_69430</name>
</gene>
<reference evidence="1 2" key="2">
    <citation type="journal article" date="2012" name="PLoS Pathog.">
        <title>Diverse lifestyles and strategies of plant pathogenesis encoded in the genomes of eighteen Dothideomycetes fungi.</title>
        <authorList>
            <person name="Ohm R.A."/>
            <person name="Feau N."/>
            <person name="Henrissat B."/>
            <person name="Schoch C.L."/>
            <person name="Horwitz B.A."/>
            <person name="Barry K.W."/>
            <person name="Condon B.J."/>
            <person name="Copeland A.C."/>
            <person name="Dhillon B."/>
            <person name="Glaser F."/>
            <person name="Hesse C.N."/>
            <person name="Kosti I."/>
            <person name="LaButti K."/>
            <person name="Lindquist E.A."/>
            <person name="Lucas S."/>
            <person name="Salamov A.A."/>
            <person name="Bradshaw R.E."/>
            <person name="Ciuffetti L."/>
            <person name="Hamelin R.C."/>
            <person name="Kema G.H.J."/>
            <person name="Lawrence C."/>
            <person name="Scott J.A."/>
            <person name="Spatafora J.W."/>
            <person name="Turgeon B.G."/>
            <person name="de Wit P.J.G.M."/>
            <person name="Zhong S."/>
            <person name="Goodwin S.B."/>
            <person name="Grigoriev I.V."/>
        </authorList>
    </citation>
    <scope>NUCLEOTIDE SEQUENCE [LARGE SCALE GENOMIC DNA]</scope>
    <source>
        <strain evidence="2">NZE10 / CBS 128990</strain>
    </source>
</reference>
<keyword evidence="2" id="KW-1185">Reference proteome</keyword>
<evidence type="ECO:0000313" key="1">
    <source>
        <dbReference type="EMBL" id="EME47487.1"/>
    </source>
</evidence>